<keyword evidence="7" id="KW-1185">Reference proteome</keyword>
<keyword evidence="3 6" id="KW-0238">DNA-binding</keyword>
<protein>
    <submittedName>
        <fullName evidence="6">DNA-binding domain of Mlu1-box binding protein MBP1</fullName>
    </submittedName>
</protein>
<evidence type="ECO:0000256" key="1">
    <source>
        <dbReference type="ARBA" id="ARBA00007247"/>
    </source>
</evidence>
<comment type="similarity">
    <text evidence="1">Belongs to the EFG1/PHD1/stuA family.</text>
</comment>
<dbReference type="InterPro" id="IPR029790">
    <property type="entry name" value="EFG1/Phd1/StuA"/>
</dbReference>
<dbReference type="Pfam" id="PF04383">
    <property type="entry name" value="KilA-N"/>
    <property type="match status" value="1"/>
</dbReference>
<dbReference type="GO" id="GO:0045944">
    <property type="term" value="P:positive regulation of transcription by RNA polymerase II"/>
    <property type="evidence" value="ECO:0007669"/>
    <property type="project" value="TreeGrafter"/>
</dbReference>
<dbReference type="InterPro" id="IPR036887">
    <property type="entry name" value="HTH_APSES_sf"/>
</dbReference>
<evidence type="ECO:0000259" key="5">
    <source>
        <dbReference type="PROSITE" id="PS51299"/>
    </source>
</evidence>
<evidence type="ECO:0000256" key="3">
    <source>
        <dbReference type="ARBA" id="ARBA00023125"/>
    </source>
</evidence>
<proteinExistence type="inferred from homology"/>
<evidence type="ECO:0000313" key="6">
    <source>
        <dbReference type="EMBL" id="ODV60790.1"/>
    </source>
</evidence>
<dbReference type="InParanoid" id="A0A1D2VGW6"/>
<dbReference type="RefSeq" id="XP_020047097.1">
    <property type="nucleotide sequence ID" value="XM_020189738.1"/>
</dbReference>
<dbReference type="STRING" id="1344418.A0A1D2VGW6"/>
<evidence type="ECO:0000313" key="7">
    <source>
        <dbReference type="Proteomes" id="UP000095038"/>
    </source>
</evidence>
<dbReference type="AlphaFoldDB" id="A0A1D2VGW6"/>
<dbReference type="GO" id="GO:0003700">
    <property type="term" value="F:DNA-binding transcription factor activity"/>
    <property type="evidence" value="ECO:0007669"/>
    <property type="project" value="TreeGrafter"/>
</dbReference>
<feature type="domain" description="HTH APSES-type" evidence="5">
    <location>
        <begin position="3"/>
        <end position="109"/>
    </location>
</feature>
<sequence>KPRLTTTYWEDENTICYQVECRNVTVSRRGDNDFINGTKLLNVTGMTRGRRDGILKTEKTRFVIKIGAMNLKGVWIPYDRAFELARNEGIADLLYPLFVTDIKGFYTKSNAHV</sequence>
<dbReference type="SUPFAM" id="SSF54616">
    <property type="entry name" value="DNA-binding domain of Mlu1-box binding protein MBP1"/>
    <property type="match status" value="1"/>
</dbReference>
<dbReference type="EMBL" id="KV454481">
    <property type="protein sequence ID" value="ODV60790.1"/>
    <property type="molecule type" value="Genomic_DNA"/>
</dbReference>
<dbReference type="PANTHER" id="PTHR47792">
    <property type="entry name" value="PROTEIN SOK2-RELATED"/>
    <property type="match status" value="1"/>
</dbReference>
<gene>
    <name evidence="6" type="ORF">ASCRUDRAFT_22402</name>
</gene>
<dbReference type="PROSITE" id="PS51299">
    <property type="entry name" value="HTH_APSES"/>
    <property type="match status" value="1"/>
</dbReference>
<evidence type="ECO:0000256" key="4">
    <source>
        <dbReference type="ARBA" id="ARBA00023163"/>
    </source>
</evidence>
<dbReference type="Proteomes" id="UP000095038">
    <property type="component" value="Unassembled WGS sequence"/>
</dbReference>
<feature type="non-terminal residue" evidence="6">
    <location>
        <position position="1"/>
    </location>
</feature>
<evidence type="ECO:0000256" key="2">
    <source>
        <dbReference type="ARBA" id="ARBA00023015"/>
    </source>
</evidence>
<dbReference type="InterPro" id="IPR018004">
    <property type="entry name" value="KilA/APSES_HTH"/>
</dbReference>
<dbReference type="SMART" id="SM01252">
    <property type="entry name" value="KilA-N"/>
    <property type="match status" value="1"/>
</dbReference>
<dbReference type="PANTHER" id="PTHR47792:SF1">
    <property type="entry name" value="PROTEIN SOK2-RELATED"/>
    <property type="match status" value="1"/>
</dbReference>
<dbReference type="Gene3D" id="3.10.260.10">
    <property type="entry name" value="Transcription regulator HTH, APSES-type DNA-binding domain"/>
    <property type="match status" value="1"/>
</dbReference>
<reference evidence="7" key="1">
    <citation type="submission" date="2016-05" db="EMBL/GenBank/DDBJ databases">
        <title>Comparative genomics of biotechnologically important yeasts.</title>
        <authorList>
            <consortium name="DOE Joint Genome Institute"/>
            <person name="Riley R."/>
            <person name="Haridas S."/>
            <person name="Wolfe K.H."/>
            <person name="Lopes M.R."/>
            <person name="Hittinger C.T."/>
            <person name="Goker M."/>
            <person name="Salamov A."/>
            <person name="Wisecaver J."/>
            <person name="Long T.M."/>
            <person name="Aerts A.L."/>
            <person name="Barry K."/>
            <person name="Choi C."/>
            <person name="Clum A."/>
            <person name="Coughlan A.Y."/>
            <person name="Deshpande S."/>
            <person name="Douglass A.P."/>
            <person name="Hanson S.J."/>
            <person name="Klenk H.-P."/>
            <person name="Labutti K."/>
            <person name="Lapidus A."/>
            <person name="Lindquist E."/>
            <person name="Lipzen A."/>
            <person name="Meier-Kolthoff J.P."/>
            <person name="Ohm R.A."/>
            <person name="Otillar R.P."/>
            <person name="Pangilinan J."/>
            <person name="Peng Y."/>
            <person name="Rokas A."/>
            <person name="Rosa C.A."/>
            <person name="Scheuner C."/>
            <person name="Sibirny A.A."/>
            <person name="Slot J.C."/>
            <person name="Stielow J.B."/>
            <person name="Sun H."/>
            <person name="Kurtzman C.P."/>
            <person name="Blackwell M."/>
            <person name="Grigoriev I.V."/>
            <person name="Jeffries T.W."/>
        </authorList>
    </citation>
    <scope>NUCLEOTIDE SEQUENCE [LARGE SCALE GENOMIC DNA]</scope>
    <source>
        <strain evidence="7">DSM 1968</strain>
    </source>
</reference>
<dbReference type="OrthoDB" id="5407653at2759"/>
<name>A0A1D2VGW6_9ASCO</name>
<feature type="non-terminal residue" evidence="6">
    <location>
        <position position="113"/>
    </location>
</feature>
<organism evidence="6 7">
    <name type="scientific">Ascoidea rubescens DSM 1968</name>
    <dbReference type="NCBI Taxonomy" id="1344418"/>
    <lineage>
        <taxon>Eukaryota</taxon>
        <taxon>Fungi</taxon>
        <taxon>Dikarya</taxon>
        <taxon>Ascomycota</taxon>
        <taxon>Saccharomycotina</taxon>
        <taxon>Saccharomycetes</taxon>
        <taxon>Ascoideaceae</taxon>
        <taxon>Ascoidea</taxon>
    </lineage>
</organism>
<dbReference type="GO" id="GO:0043565">
    <property type="term" value="F:sequence-specific DNA binding"/>
    <property type="evidence" value="ECO:0007669"/>
    <property type="project" value="TreeGrafter"/>
</dbReference>
<keyword evidence="2" id="KW-0805">Transcription regulation</keyword>
<accession>A0A1D2VGW6</accession>
<dbReference type="GO" id="GO:0005634">
    <property type="term" value="C:nucleus"/>
    <property type="evidence" value="ECO:0007669"/>
    <property type="project" value="TreeGrafter"/>
</dbReference>
<dbReference type="GeneID" id="30963374"/>
<dbReference type="InterPro" id="IPR003163">
    <property type="entry name" value="Tscrpt_reg_HTH_APSES-type"/>
</dbReference>
<keyword evidence="4" id="KW-0804">Transcription</keyword>